<proteinExistence type="predicted"/>
<dbReference type="PANTHER" id="PTHR12904:SF22">
    <property type="entry name" value="ZYG-11 FAMILY MEMBER B, CELL CYCLE REGULATOR"/>
    <property type="match status" value="1"/>
</dbReference>
<name>A0A0M3KCN0_ANISI</name>
<evidence type="ECO:0000259" key="2">
    <source>
        <dbReference type="Pfam" id="PF22964"/>
    </source>
</evidence>
<protein>
    <submittedName>
        <fullName evidence="3">Early embryogenesis protein zyg-11 (inferred by orthology to a C. elegans protein)</fullName>
    </submittedName>
</protein>
<dbReference type="Pfam" id="PF22964">
    <property type="entry name" value="ZER1-like_2nd"/>
    <property type="match status" value="1"/>
</dbReference>
<feature type="domain" description="Protein zer-1 homolog-like C-terminal" evidence="2">
    <location>
        <begin position="16"/>
        <end position="145"/>
    </location>
</feature>
<dbReference type="PANTHER" id="PTHR12904">
    <property type="match status" value="1"/>
</dbReference>
<dbReference type="InterPro" id="IPR016024">
    <property type="entry name" value="ARM-type_fold"/>
</dbReference>
<sequence length="173" mass="18898">LLDSDLKTDGIRHQEANRRIDVSYFAAGILANLLLSRPWNFEPSSTTCNEALIAAVRRWPNPILTMVAYRSFSPFFALLERDDLAGAQMWAAWAIQHVCSNDRNNGYIQMLIAQGGRDVVKRLCGSKEAHPDVIQLANSILEMIENGGSSVISGDGSCTASANDFNPTSTLVA</sequence>
<dbReference type="InterPro" id="IPR051341">
    <property type="entry name" value="Zyg-11_UBL_adapter"/>
</dbReference>
<dbReference type="AlphaFoldDB" id="A0A0M3KCN0"/>
<dbReference type="WBParaSite" id="ASIM_0001873101-mRNA-1">
    <property type="protein sequence ID" value="ASIM_0001873101-mRNA-1"/>
    <property type="gene ID" value="ASIM_0001873101"/>
</dbReference>
<dbReference type="Gene3D" id="1.25.10.10">
    <property type="entry name" value="Leucine-rich Repeat Variant"/>
    <property type="match status" value="1"/>
</dbReference>
<evidence type="ECO:0000313" key="3">
    <source>
        <dbReference type="WBParaSite" id="ASIM_0001873101-mRNA-1"/>
    </source>
</evidence>
<dbReference type="SUPFAM" id="SSF48371">
    <property type="entry name" value="ARM repeat"/>
    <property type="match status" value="1"/>
</dbReference>
<dbReference type="InterPro" id="IPR011989">
    <property type="entry name" value="ARM-like"/>
</dbReference>
<organism evidence="3">
    <name type="scientific">Anisakis simplex</name>
    <name type="common">Herring worm</name>
    <dbReference type="NCBI Taxonomy" id="6269"/>
    <lineage>
        <taxon>Eukaryota</taxon>
        <taxon>Metazoa</taxon>
        <taxon>Ecdysozoa</taxon>
        <taxon>Nematoda</taxon>
        <taxon>Chromadorea</taxon>
        <taxon>Rhabditida</taxon>
        <taxon>Spirurina</taxon>
        <taxon>Ascaridomorpha</taxon>
        <taxon>Ascaridoidea</taxon>
        <taxon>Anisakidae</taxon>
        <taxon>Anisakis</taxon>
        <taxon>Anisakis simplex complex</taxon>
    </lineage>
</organism>
<keyword evidence="1" id="KW-0833">Ubl conjugation pathway</keyword>
<evidence type="ECO:0000256" key="1">
    <source>
        <dbReference type="ARBA" id="ARBA00022786"/>
    </source>
</evidence>
<reference evidence="3" key="1">
    <citation type="submission" date="2017-02" db="UniProtKB">
        <authorList>
            <consortium name="WormBaseParasite"/>
        </authorList>
    </citation>
    <scope>IDENTIFICATION</scope>
</reference>
<dbReference type="InterPro" id="IPR055142">
    <property type="entry name" value="ZER1-like_C"/>
</dbReference>
<dbReference type="GO" id="GO:0031462">
    <property type="term" value="C:Cul2-RING ubiquitin ligase complex"/>
    <property type="evidence" value="ECO:0007669"/>
    <property type="project" value="TreeGrafter"/>
</dbReference>
<accession>A0A0M3KCN0</accession>